<dbReference type="InterPro" id="IPR001047">
    <property type="entry name" value="Ribosomal_eS8"/>
</dbReference>
<dbReference type="GO" id="GO:0006412">
    <property type="term" value="P:translation"/>
    <property type="evidence" value="ECO:0007669"/>
    <property type="project" value="InterPro"/>
</dbReference>
<dbReference type="InterPro" id="IPR022309">
    <property type="entry name" value="Ribosomal_Se8/biogenesis_NSA2"/>
</dbReference>
<keyword evidence="5" id="KW-0472">Membrane</keyword>
<evidence type="ECO:0000256" key="5">
    <source>
        <dbReference type="SAM" id="Phobius"/>
    </source>
</evidence>
<dbReference type="Gene3D" id="3.10.290.70">
    <property type="match status" value="1"/>
</dbReference>
<reference evidence="6 7" key="1">
    <citation type="submission" date="2019-10" db="EMBL/GenBank/DDBJ databases">
        <title>Assembly and Annotation for the nematode Trichostrongylus colubriformis.</title>
        <authorList>
            <person name="Martin J."/>
        </authorList>
    </citation>
    <scope>NUCLEOTIDE SEQUENCE [LARGE SCALE GENOMIC DNA]</scope>
    <source>
        <strain evidence="6">G859</strain>
        <tissue evidence="6">Whole worm</tissue>
    </source>
</reference>
<organism evidence="6 7">
    <name type="scientific">Trichostrongylus colubriformis</name>
    <name type="common">Black scour worm</name>
    <dbReference type="NCBI Taxonomy" id="6319"/>
    <lineage>
        <taxon>Eukaryota</taxon>
        <taxon>Metazoa</taxon>
        <taxon>Ecdysozoa</taxon>
        <taxon>Nematoda</taxon>
        <taxon>Chromadorea</taxon>
        <taxon>Rhabditida</taxon>
        <taxon>Rhabditina</taxon>
        <taxon>Rhabditomorpha</taxon>
        <taxon>Strongyloidea</taxon>
        <taxon>Trichostrongylidae</taxon>
        <taxon>Trichostrongylus</taxon>
    </lineage>
</organism>
<dbReference type="FunFam" id="1.10.168.20:FF:000001">
    <property type="entry name" value="40S ribosomal protein S8"/>
    <property type="match status" value="1"/>
</dbReference>
<comment type="similarity">
    <text evidence="1 4">Belongs to the eukaryotic ribosomal protein eS8 family.</text>
</comment>
<sequence length="230" mass="26434">MGISRDSWHKRYRTGATRPVPHKKRKYELGRQPANTKVKFFIHSLHIQVVLPCIFVLYIDGAKRIRVLRVRGGNTKIRALRLDSGNYSWASEKTTRKTRIIDTVYNSTNNELVRTKTLVKGTVITIDAAPFRQWYEAHYALPLARKKYQKLSEEDNAIINKKRSASCQAKYTERQKTAAVDPLLLEQFATGRLLARISSSPGQVGRADGYILEGKELEFYLRKIRAKKAK</sequence>
<evidence type="ECO:0000313" key="6">
    <source>
        <dbReference type="EMBL" id="KAK5980543.1"/>
    </source>
</evidence>
<evidence type="ECO:0000256" key="4">
    <source>
        <dbReference type="RuleBase" id="RU000669"/>
    </source>
</evidence>
<evidence type="ECO:0000313" key="7">
    <source>
        <dbReference type="Proteomes" id="UP001331761"/>
    </source>
</evidence>
<dbReference type="NCBIfam" id="TIGR00307">
    <property type="entry name" value="eS8"/>
    <property type="match status" value="1"/>
</dbReference>
<dbReference type="AlphaFoldDB" id="A0AAN8GAK0"/>
<dbReference type="Proteomes" id="UP001331761">
    <property type="component" value="Unassembled WGS sequence"/>
</dbReference>
<dbReference type="PANTHER" id="PTHR10394">
    <property type="entry name" value="40S RIBOSOMAL PROTEIN S8"/>
    <property type="match status" value="1"/>
</dbReference>
<keyword evidence="7" id="KW-1185">Reference proteome</keyword>
<name>A0AAN8GAK0_TRICO</name>
<dbReference type="GO" id="GO:0003735">
    <property type="term" value="F:structural constituent of ribosome"/>
    <property type="evidence" value="ECO:0007669"/>
    <property type="project" value="InterPro"/>
</dbReference>
<keyword evidence="3 4" id="KW-0687">Ribonucleoprotein</keyword>
<feature type="transmembrane region" description="Helical" evidence="5">
    <location>
        <begin position="40"/>
        <end position="59"/>
    </location>
</feature>
<dbReference type="PROSITE" id="PS01193">
    <property type="entry name" value="RIBOSOMAL_S8E"/>
    <property type="match status" value="1"/>
</dbReference>
<dbReference type="GO" id="GO:1990904">
    <property type="term" value="C:ribonucleoprotein complex"/>
    <property type="evidence" value="ECO:0007669"/>
    <property type="project" value="UniProtKB-KW"/>
</dbReference>
<evidence type="ECO:0000256" key="1">
    <source>
        <dbReference type="ARBA" id="ARBA00005257"/>
    </source>
</evidence>
<dbReference type="CDD" id="cd11380">
    <property type="entry name" value="Ribosomal_S8e_like"/>
    <property type="match status" value="1"/>
</dbReference>
<protein>
    <recommendedName>
        <fullName evidence="4">40S ribosomal protein S8</fullName>
    </recommendedName>
</protein>
<gene>
    <name evidence="6" type="ORF">GCK32_004249</name>
</gene>
<proteinExistence type="inferred from homology"/>
<dbReference type="Pfam" id="PF01201">
    <property type="entry name" value="Ribosomal_S8e"/>
    <property type="match status" value="1"/>
</dbReference>
<dbReference type="EMBL" id="WIXE01007303">
    <property type="protein sequence ID" value="KAK5980543.1"/>
    <property type="molecule type" value="Genomic_DNA"/>
</dbReference>
<keyword evidence="5" id="KW-1133">Transmembrane helix</keyword>
<keyword evidence="2 4" id="KW-0689">Ribosomal protein</keyword>
<evidence type="ECO:0000256" key="2">
    <source>
        <dbReference type="ARBA" id="ARBA00022980"/>
    </source>
</evidence>
<dbReference type="Gene3D" id="1.10.168.20">
    <property type="entry name" value="Ribosomal protein S8e, subdomain"/>
    <property type="match status" value="1"/>
</dbReference>
<accession>A0AAN8GAK0</accession>
<dbReference type="GO" id="GO:0005840">
    <property type="term" value="C:ribosome"/>
    <property type="evidence" value="ECO:0007669"/>
    <property type="project" value="UniProtKB-KW"/>
</dbReference>
<evidence type="ECO:0000256" key="3">
    <source>
        <dbReference type="ARBA" id="ARBA00023274"/>
    </source>
</evidence>
<dbReference type="InterPro" id="IPR018283">
    <property type="entry name" value="Ribosomal_eS8_CS"/>
</dbReference>
<keyword evidence="5" id="KW-0812">Transmembrane</keyword>
<dbReference type="InterPro" id="IPR042563">
    <property type="entry name" value="Ribosomal_protein_eS8_euk"/>
</dbReference>
<comment type="caution">
    <text evidence="6">The sequence shown here is derived from an EMBL/GenBank/DDBJ whole genome shotgun (WGS) entry which is preliminary data.</text>
</comment>